<evidence type="ECO:0008006" key="11">
    <source>
        <dbReference type="Google" id="ProtNLM"/>
    </source>
</evidence>
<dbReference type="PANTHER" id="PTHR30461">
    <property type="entry name" value="DNA-INVERTASE FROM LAMBDOID PROPHAGE"/>
    <property type="match status" value="1"/>
</dbReference>
<feature type="domain" description="Recombinase" evidence="8">
    <location>
        <begin position="165"/>
        <end position="284"/>
    </location>
</feature>
<evidence type="ECO:0000256" key="2">
    <source>
        <dbReference type="ARBA" id="ARBA00023125"/>
    </source>
</evidence>
<dbReference type="SUPFAM" id="SSF53041">
    <property type="entry name" value="Resolvase-like"/>
    <property type="match status" value="1"/>
</dbReference>
<dbReference type="Pfam" id="PF07508">
    <property type="entry name" value="Recombinase"/>
    <property type="match status" value="1"/>
</dbReference>
<evidence type="ECO:0000313" key="9">
    <source>
        <dbReference type="EMBL" id="OYN77683.1"/>
    </source>
</evidence>
<proteinExistence type="predicted"/>
<dbReference type="GO" id="GO:0000150">
    <property type="term" value="F:DNA strand exchange activity"/>
    <property type="evidence" value="ECO:0007669"/>
    <property type="project" value="InterPro"/>
</dbReference>
<dbReference type="Gene3D" id="3.90.1750.20">
    <property type="entry name" value="Putative Large Serine Recombinase, Chain B, Domain 2"/>
    <property type="match status" value="1"/>
</dbReference>
<dbReference type="PROSITE" id="PS51736">
    <property type="entry name" value="RECOMBINASES_3"/>
    <property type="match status" value="1"/>
</dbReference>
<evidence type="ECO:0000256" key="6">
    <source>
        <dbReference type="SAM" id="MobiDB-lite"/>
    </source>
</evidence>
<dbReference type="InterPro" id="IPR050639">
    <property type="entry name" value="SSR_resolvase"/>
</dbReference>
<dbReference type="RefSeq" id="WP_094481857.1">
    <property type="nucleotide sequence ID" value="NZ_NOZR01000015.1"/>
</dbReference>
<organism evidence="9 10">
    <name type="scientific">Mycolicibacterium sphagni</name>
    <dbReference type="NCBI Taxonomy" id="1786"/>
    <lineage>
        <taxon>Bacteria</taxon>
        <taxon>Bacillati</taxon>
        <taxon>Actinomycetota</taxon>
        <taxon>Actinomycetes</taxon>
        <taxon>Mycobacteriales</taxon>
        <taxon>Mycobacteriaceae</taxon>
        <taxon>Mycolicibacterium</taxon>
    </lineage>
</organism>
<dbReference type="Proteomes" id="UP000216063">
    <property type="component" value="Unassembled WGS sequence"/>
</dbReference>
<dbReference type="PROSITE" id="PS51737">
    <property type="entry name" value="RECOMBINASE_DNA_BIND"/>
    <property type="match status" value="1"/>
</dbReference>
<dbReference type="GO" id="GO:0015074">
    <property type="term" value="P:DNA integration"/>
    <property type="evidence" value="ECO:0007669"/>
    <property type="project" value="UniProtKB-KW"/>
</dbReference>
<dbReference type="Gene3D" id="3.40.50.1390">
    <property type="entry name" value="Resolvase, N-terminal catalytic domain"/>
    <property type="match status" value="1"/>
</dbReference>
<dbReference type="SMART" id="SM00857">
    <property type="entry name" value="Resolvase"/>
    <property type="match status" value="1"/>
</dbReference>
<dbReference type="InterPro" id="IPR006118">
    <property type="entry name" value="Recombinase_CS"/>
</dbReference>
<keyword evidence="2" id="KW-0238">DNA-binding</keyword>
<keyword evidence="10" id="KW-1185">Reference proteome</keyword>
<dbReference type="InterPro" id="IPR006119">
    <property type="entry name" value="Resolv_N"/>
</dbReference>
<evidence type="ECO:0000256" key="4">
    <source>
        <dbReference type="PIRSR" id="PIRSR606118-50"/>
    </source>
</evidence>
<comment type="caution">
    <text evidence="9">The sequence shown here is derived from an EMBL/GenBank/DDBJ whole genome shotgun (WGS) entry which is preliminary data.</text>
</comment>
<feature type="active site" description="O-(5'-phospho-DNA)-serine intermediate" evidence="4 5">
    <location>
        <position position="15"/>
    </location>
</feature>
<evidence type="ECO:0000256" key="1">
    <source>
        <dbReference type="ARBA" id="ARBA00022908"/>
    </source>
</evidence>
<keyword evidence="3" id="KW-0233">DNA recombination</keyword>
<gene>
    <name evidence="9" type="ORF">CG716_17490</name>
</gene>
<dbReference type="Pfam" id="PF00239">
    <property type="entry name" value="Resolvase"/>
    <property type="match status" value="1"/>
</dbReference>
<feature type="domain" description="Resolvase/invertase-type recombinase catalytic" evidence="7">
    <location>
        <begin position="7"/>
        <end position="158"/>
    </location>
</feature>
<dbReference type="GO" id="GO:0003677">
    <property type="term" value="F:DNA binding"/>
    <property type="evidence" value="ECO:0007669"/>
    <property type="project" value="UniProtKB-KW"/>
</dbReference>
<evidence type="ECO:0000259" key="7">
    <source>
        <dbReference type="PROSITE" id="PS51736"/>
    </source>
</evidence>
<dbReference type="InterPro" id="IPR025827">
    <property type="entry name" value="Zn_ribbon_recom_dom"/>
</dbReference>
<dbReference type="OrthoDB" id="3217513at2"/>
<protein>
    <recommendedName>
        <fullName evidence="11">Recombinase family protein</fullName>
    </recommendedName>
</protein>
<dbReference type="EMBL" id="NOZR01000015">
    <property type="protein sequence ID" value="OYN77683.1"/>
    <property type="molecule type" value="Genomic_DNA"/>
</dbReference>
<dbReference type="InterPro" id="IPR038109">
    <property type="entry name" value="DNA_bind_recomb_sf"/>
</dbReference>
<dbReference type="PROSITE" id="PS00397">
    <property type="entry name" value="RECOMBINASES_1"/>
    <property type="match status" value="1"/>
</dbReference>
<feature type="compositionally biased region" description="Polar residues" evidence="6">
    <location>
        <begin position="529"/>
        <end position="543"/>
    </location>
</feature>
<reference evidence="9 10" key="1">
    <citation type="submission" date="2017-07" db="EMBL/GenBank/DDBJ databases">
        <title>The new phylogeny of genus Mycobacterium.</title>
        <authorList>
            <person name="Tortoli E."/>
            <person name="Trovato A."/>
            <person name="Cirillo D.M."/>
        </authorList>
    </citation>
    <scope>NUCLEOTIDE SEQUENCE [LARGE SCALE GENOMIC DNA]</scope>
    <source>
        <strain evidence="9 10">ATCC 33027</strain>
    </source>
</reference>
<evidence type="ECO:0000259" key="8">
    <source>
        <dbReference type="PROSITE" id="PS51737"/>
    </source>
</evidence>
<dbReference type="PANTHER" id="PTHR30461:SF23">
    <property type="entry name" value="DNA RECOMBINASE-RELATED"/>
    <property type="match status" value="1"/>
</dbReference>
<evidence type="ECO:0000256" key="3">
    <source>
        <dbReference type="ARBA" id="ARBA00023172"/>
    </source>
</evidence>
<evidence type="ECO:0000313" key="10">
    <source>
        <dbReference type="Proteomes" id="UP000216063"/>
    </source>
</evidence>
<dbReference type="AlphaFoldDB" id="A0A255DPU4"/>
<keyword evidence="1" id="KW-0229">DNA integration</keyword>
<dbReference type="CDD" id="cd00338">
    <property type="entry name" value="Ser_Recombinase"/>
    <property type="match status" value="1"/>
</dbReference>
<dbReference type="InterPro" id="IPR036162">
    <property type="entry name" value="Resolvase-like_N_sf"/>
</dbReference>
<name>A0A255DPU4_9MYCO</name>
<feature type="region of interest" description="Disordered" evidence="6">
    <location>
        <begin position="519"/>
        <end position="543"/>
    </location>
</feature>
<sequence>METSRTAAVIYLRVSTKEQAQRGGEIEGFSIPAQREACEKRAEALGAEVIMEFVDAGESARSADRPELQLMLRFLDRRRCDYVIVHKIDRLARNRVDDVEINLAIQRAGATLVSVSENIDETPSGMLMHGIMSSIAEFYSRNLASETRKGMAQKVRNGGTPGSVPFGYLNVRTRSVEGYEIRTVAVDPDRAPQVQWIYEAYGSGEWTMTQIREELERRDVTSLPRPKRPPRPIATSHIEVILKNRYYLGEVKFEGAWHQGKHEPLVTEDLWQRVQSIRESRVRTKEKPQQHAHWLKGTVACGHCGETLGIEVVVNGTGVRYPYFYCLGRKMRRTNCDFRAIAVTSVEELVADHWRTRRLTDKQIDRVRVLVAEYVDTLLPERDKRLRTAQRVIAKLTNERDMLLRAHYAGAVPLSQLRSEQDRIAAALAVASRDLDQRQMTRDQLSAGLERALDLLRNPHQAYACSDSVGRRAMNQAVFDRLYIHDDEIKDAQLTELFDRLLDPQLKEHLDVELTSITVPSRSRRKSARTSGNSNLCPDDQGTSSNFATLVAGTGFEPV</sequence>
<accession>A0A255DPU4</accession>
<dbReference type="InterPro" id="IPR011109">
    <property type="entry name" value="DNA_bind_recombinase_dom"/>
</dbReference>
<evidence type="ECO:0000256" key="5">
    <source>
        <dbReference type="PROSITE-ProRule" id="PRU10137"/>
    </source>
</evidence>
<dbReference type="Pfam" id="PF13408">
    <property type="entry name" value="Zn_ribbon_recom"/>
    <property type="match status" value="1"/>
</dbReference>